<organism evidence="1 2">
    <name type="scientific">Maribacter ulvicola</name>
    <dbReference type="NCBI Taxonomy" id="228959"/>
    <lineage>
        <taxon>Bacteria</taxon>
        <taxon>Pseudomonadati</taxon>
        <taxon>Bacteroidota</taxon>
        <taxon>Flavobacteriia</taxon>
        <taxon>Flavobacteriales</taxon>
        <taxon>Flavobacteriaceae</taxon>
        <taxon>Maribacter</taxon>
    </lineage>
</organism>
<dbReference type="EMBL" id="FTMA01000013">
    <property type="protein sequence ID" value="SIR40801.1"/>
    <property type="molecule type" value="Genomic_DNA"/>
</dbReference>
<dbReference type="Proteomes" id="UP000186953">
    <property type="component" value="Unassembled WGS sequence"/>
</dbReference>
<dbReference type="STRING" id="228959.SAMN05421797_11323"/>
<sequence>MAMRNLKQDIYTSIDNKNNMKNIYISFILLFIASFGIQAQQDAQYTQYMYNTLAINPAYAGSRGVFSIAALHRSQWVGLDGAPTTQTLNFNTPVSERVGIGLSIVNDEIGNGTNQDTYFDGVFSYSIPFSNEGKLSFGLKAGGHFLNVNFNQLRNYQAENNLGTPTNIDKKFSPNFGAGVYYHTEKFYAGFSIPNFLETEHFDRSGENGGTSFLAQERINLYFISGYVFDLNYDWKIKPAALFKAVQGAPLQADLSATFLLRDKFSFGTAYRWSAALSALIGMQITDQLMLGLAYDKETTDLGNTAFNDGSFEVFLRYEFKTRYNKVLTPRFF</sequence>
<proteinExistence type="predicted"/>
<name>A0A1N7APA2_9FLAO</name>
<protein>
    <submittedName>
        <fullName evidence="1">Type IX secretion system membrane protein, PorP/SprF family</fullName>
    </submittedName>
</protein>
<evidence type="ECO:0000313" key="1">
    <source>
        <dbReference type="EMBL" id="SIR40801.1"/>
    </source>
</evidence>
<gene>
    <name evidence="1" type="ORF">SAMN05421797_11323</name>
</gene>
<accession>A0A1N7APA2</accession>
<keyword evidence="2" id="KW-1185">Reference proteome</keyword>
<dbReference type="AlphaFoldDB" id="A0A1N7APA2"/>
<dbReference type="NCBIfam" id="TIGR03519">
    <property type="entry name" value="T9SS_PorP_fam"/>
    <property type="match status" value="1"/>
</dbReference>
<evidence type="ECO:0000313" key="2">
    <source>
        <dbReference type="Proteomes" id="UP000186953"/>
    </source>
</evidence>
<dbReference type="InterPro" id="IPR019861">
    <property type="entry name" value="PorP/SprF_Bacteroidetes"/>
</dbReference>
<dbReference type="Pfam" id="PF11751">
    <property type="entry name" value="PorP_SprF"/>
    <property type="match status" value="1"/>
</dbReference>
<reference evidence="2" key="1">
    <citation type="submission" date="2017-01" db="EMBL/GenBank/DDBJ databases">
        <authorList>
            <person name="Varghese N."/>
            <person name="Submissions S."/>
        </authorList>
    </citation>
    <scope>NUCLEOTIDE SEQUENCE [LARGE SCALE GENOMIC DNA]</scope>
    <source>
        <strain evidence="2">DSM 15366</strain>
    </source>
</reference>